<feature type="region of interest" description="Disordered" evidence="1">
    <location>
        <begin position="26"/>
        <end position="54"/>
    </location>
</feature>
<evidence type="ECO:0008006" key="8">
    <source>
        <dbReference type="Google" id="ProtNLM"/>
    </source>
</evidence>
<feature type="domain" description="DUF5117" evidence="4">
    <location>
        <begin position="113"/>
        <end position="308"/>
    </location>
</feature>
<evidence type="ECO:0000256" key="1">
    <source>
        <dbReference type="SAM" id="MobiDB-lite"/>
    </source>
</evidence>
<feature type="chain" id="PRO_5012325385" description="Zinc-dependent metalloprotease" evidence="2">
    <location>
        <begin position="22"/>
        <end position="846"/>
    </location>
</feature>
<gene>
    <name evidence="6" type="ORF">A3860_04875</name>
</gene>
<evidence type="ECO:0000256" key="2">
    <source>
        <dbReference type="SAM" id="SignalP"/>
    </source>
</evidence>
<evidence type="ECO:0000313" key="7">
    <source>
        <dbReference type="Proteomes" id="UP000192796"/>
    </source>
</evidence>
<dbReference type="Pfam" id="PF16313">
    <property type="entry name" value="DUF4953"/>
    <property type="match status" value="1"/>
</dbReference>
<feature type="compositionally biased region" description="Pro residues" evidence="1">
    <location>
        <begin position="41"/>
        <end position="50"/>
    </location>
</feature>
<dbReference type="OrthoDB" id="9776599at2"/>
<evidence type="ECO:0000259" key="4">
    <source>
        <dbReference type="Pfam" id="PF17148"/>
    </source>
</evidence>
<dbReference type="InterPro" id="IPR034032">
    <property type="entry name" value="Zn_MMP-like_bac"/>
</dbReference>
<sequence length="846" mass="95343">MKKSSSLLVMVLICCSALTFAQQKKSNTPAPAADTAKRPVPLAPRPPQTGPKPYKEVITDKAITRKGLFTVHKLDDKWYFEIGDTLLGRDVLVVNRISKAPINTRSGFFGYAGDEINENVIRFDKGPNNKIWLRNISYSVYSRDSSKPMYKSVQNSNIQPIAAAFDIKAFSKDSTGIVIDVTDFINSDNDILFFASFFKSSLRIGGVQMDKSYIADIRSFPINTEIKTVKTYNKMPAPSPFPGLATGPTGNATFELNSSLVLLPKEAMRPRFYDDRVAYFTTEYTDFDADPQGVKDISLITRWRLEPKEEDMEKYKRGEQVEPKKPIIYYIDPNTPEKWVPYLILGVNDWQKAFEKAGFKNAIIAKRAPTKEEDSTWSLEDARYSAIVYKPSEIPNASGPHVHDPRSGEILESHINWYHNVMSLLRNWYLIQASPSDPRARHAHFDDSLMGDLIRFVSSHEVGHTLGLPHNMGASSATPVEKLRDKAWVEEHGHTSSIMDYARFNYVAQPEDKIGIAGLYPRIGEYDLWSIEWGYKLLPGKTDDEEKAILNDLVKSHYGNNRLRFLHADGVDPRAQTECLGDDNMKANEYGIKNLKWIVPQLPKWLNEKGENYKTLDEVYDEVYTTFSRYIGHAVTHIGGVYTDLKTTDQDGAVYTVVPKAVQKEAMAFLQKNLFATPTWLLNKAIMEKVTSPVEDKISSLQDVWLGALLSPLRLQRLISSTNRDAQAYRLDEFMDDLKKGIWSELPARAPIDNYRRNLQKSFVERLSSLAANTPPAGGMGGGGGITISFGPSVEVRKTDIISVARGTLRALKAEIAAAIPAYGDKMSRYHLQDLNERIDRVLNPR</sequence>
<dbReference type="AlphaFoldDB" id="A0A1V9FSW7"/>
<feature type="domain" description="DUF5118" evidence="5">
    <location>
        <begin position="51"/>
        <end position="99"/>
    </location>
</feature>
<dbReference type="Pfam" id="PF17148">
    <property type="entry name" value="DUF5117"/>
    <property type="match status" value="1"/>
</dbReference>
<comment type="caution">
    <text evidence="6">The sequence shown here is derived from an EMBL/GenBank/DDBJ whole genome shotgun (WGS) entry which is preliminary data.</text>
</comment>
<dbReference type="InterPro" id="IPR033428">
    <property type="entry name" value="DUF5118"/>
</dbReference>
<feature type="signal peptide" evidence="2">
    <location>
        <begin position="1"/>
        <end position="21"/>
    </location>
</feature>
<proteinExistence type="predicted"/>
<accession>A0A1V9FSW7</accession>
<name>A0A1V9FSW7_9BACT</name>
<organism evidence="6 7">
    <name type="scientific">Niastella vici</name>
    <dbReference type="NCBI Taxonomy" id="1703345"/>
    <lineage>
        <taxon>Bacteria</taxon>
        <taxon>Pseudomonadati</taxon>
        <taxon>Bacteroidota</taxon>
        <taxon>Chitinophagia</taxon>
        <taxon>Chitinophagales</taxon>
        <taxon>Chitinophagaceae</taxon>
        <taxon>Niastella</taxon>
    </lineage>
</organism>
<evidence type="ECO:0000259" key="5">
    <source>
        <dbReference type="Pfam" id="PF17162"/>
    </source>
</evidence>
<keyword evidence="2" id="KW-0732">Signal</keyword>
<keyword evidence="7" id="KW-1185">Reference proteome</keyword>
<reference evidence="6 7" key="1">
    <citation type="submission" date="2016-03" db="EMBL/GenBank/DDBJ databases">
        <title>Niastella vici sp. nov., isolated from farmland soil.</title>
        <authorList>
            <person name="Chen L."/>
            <person name="Wang D."/>
            <person name="Yang S."/>
            <person name="Wang G."/>
        </authorList>
    </citation>
    <scope>NUCLEOTIDE SEQUENCE [LARGE SCALE GENOMIC DNA]</scope>
    <source>
        <strain evidence="6 7">DJ57</strain>
    </source>
</reference>
<dbReference type="PANTHER" id="PTHR38478:SF1">
    <property type="entry name" value="ZINC DEPENDENT METALLOPROTEASE DOMAIN LIPOPROTEIN"/>
    <property type="match status" value="1"/>
</dbReference>
<protein>
    <recommendedName>
        <fullName evidence="8">Zinc-dependent metalloprotease</fullName>
    </recommendedName>
</protein>
<dbReference type="InterPro" id="IPR033413">
    <property type="entry name" value="DUF5117"/>
</dbReference>
<dbReference type="SUPFAM" id="SSF55486">
    <property type="entry name" value="Metalloproteases ('zincins'), catalytic domain"/>
    <property type="match status" value="1"/>
</dbReference>
<dbReference type="Proteomes" id="UP000192796">
    <property type="component" value="Unassembled WGS sequence"/>
</dbReference>
<dbReference type="CDD" id="cd04276">
    <property type="entry name" value="ZnMc_MMP_like_2"/>
    <property type="match status" value="1"/>
</dbReference>
<evidence type="ECO:0000259" key="3">
    <source>
        <dbReference type="Pfam" id="PF16313"/>
    </source>
</evidence>
<dbReference type="PANTHER" id="PTHR38478">
    <property type="entry name" value="PEPTIDASE M1A AND M12B"/>
    <property type="match status" value="1"/>
</dbReference>
<feature type="domain" description="EcxA zinc-binding" evidence="3">
    <location>
        <begin position="444"/>
        <end position="747"/>
    </location>
</feature>
<dbReference type="EMBL" id="LVYD01000058">
    <property type="protein sequence ID" value="OQP61443.1"/>
    <property type="molecule type" value="Genomic_DNA"/>
</dbReference>
<evidence type="ECO:0000313" key="6">
    <source>
        <dbReference type="EMBL" id="OQP61443.1"/>
    </source>
</evidence>
<dbReference type="InterPro" id="IPR032534">
    <property type="entry name" value="EcxA_zinc-bd"/>
</dbReference>
<dbReference type="Pfam" id="PF17162">
    <property type="entry name" value="DUF5118"/>
    <property type="match status" value="1"/>
</dbReference>